<reference evidence="1 2" key="1">
    <citation type="submission" date="2020-11" db="EMBL/GenBank/DDBJ databases">
        <authorList>
            <person name="Lassalle F."/>
        </authorList>
    </citation>
    <scope>NUCLEOTIDE SEQUENCE [LARGE SCALE GENOMIC DNA]</scope>
    <source>
        <strain evidence="1 2">JC140</strain>
    </source>
</reference>
<protein>
    <recommendedName>
        <fullName evidence="3">RNA signal recognition particle 4.5S RNA</fullName>
    </recommendedName>
</protein>
<dbReference type="Pfam" id="PF07237">
    <property type="entry name" value="DUF1428"/>
    <property type="match status" value="1"/>
</dbReference>
<accession>A0ABM8PDW4</accession>
<evidence type="ECO:0000313" key="1">
    <source>
        <dbReference type="EMBL" id="CAD7023920.1"/>
    </source>
</evidence>
<dbReference type="InterPro" id="IPR011008">
    <property type="entry name" value="Dimeric_a/b-barrel"/>
</dbReference>
<dbReference type="PIRSF" id="PIRSF007028">
    <property type="entry name" value="UCP007028"/>
    <property type="match status" value="1"/>
</dbReference>
<name>A0ABM8PDW4_9HYPH</name>
<dbReference type="Gene3D" id="3.30.70.100">
    <property type="match status" value="1"/>
</dbReference>
<dbReference type="InterPro" id="IPR009874">
    <property type="entry name" value="DUF1428"/>
</dbReference>
<proteinExistence type="predicted"/>
<dbReference type="SUPFAM" id="SSF54909">
    <property type="entry name" value="Dimeric alpha+beta barrel"/>
    <property type="match status" value="1"/>
</dbReference>
<dbReference type="EMBL" id="CABFWF030000001">
    <property type="protein sequence ID" value="CAD7023920.1"/>
    <property type="molecule type" value="Genomic_DNA"/>
</dbReference>
<comment type="caution">
    <text evidence="1">The sequence shown here is derived from an EMBL/GenBank/DDBJ whole genome shotgun (WGS) entry which is preliminary data.</text>
</comment>
<dbReference type="Proteomes" id="UP000606921">
    <property type="component" value="Unassembled WGS sequence"/>
</dbReference>
<keyword evidence="2" id="KW-1185">Reference proteome</keyword>
<organism evidence="1 2">
    <name type="scientific">Pseudorhizobium endolithicum</name>
    <dbReference type="NCBI Taxonomy" id="1191678"/>
    <lineage>
        <taxon>Bacteria</taxon>
        <taxon>Pseudomonadati</taxon>
        <taxon>Pseudomonadota</taxon>
        <taxon>Alphaproteobacteria</taxon>
        <taxon>Hyphomicrobiales</taxon>
        <taxon>Rhizobiaceae</taxon>
        <taxon>Rhizobium/Agrobacterium group</taxon>
        <taxon>Pseudorhizobium</taxon>
    </lineage>
</organism>
<dbReference type="RefSeq" id="WP_142520149.1">
    <property type="nucleotide sequence ID" value="NZ_CABFWF030000001.1"/>
</dbReference>
<sequence length="117" mass="13279">MAYVDGFIVPVPKANLEAYKEMARVGAEVWMEHGALSYVECIGDDIPYGEVTSFPRAVQASGDETVIFSWITYENRERRDEICAKVMADPRLAGDEWKQVFDGKRMIYGGFQAFLTR</sequence>
<evidence type="ECO:0008006" key="3">
    <source>
        <dbReference type="Google" id="ProtNLM"/>
    </source>
</evidence>
<evidence type="ECO:0000313" key="2">
    <source>
        <dbReference type="Proteomes" id="UP000606921"/>
    </source>
</evidence>
<gene>
    <name evidence="1" type="ORF">REJC140_00372</name>
</gene>